<evidence type="ECO:0000313" key="2">
    <source>
        <dbReference type="Proteomes" id="UP000694257"/>
    </source>
</evidence>
<keyword evidence="2" id="KW-1185">Reference proteome</keyword>
<protein>
    <submittedName>
        <fullName evidence="1">Uncharacterized protein</fullName>
    </submittedName>
</protein>
<name>A0ABX8S2J1_NOCIO</name>
<reference evidence="1 2" key="1">
    <citation type="submission" date="2021-07" db="EMBL/GenBank/DDBJ databases">
        <title>Whole Genome Sequence of Nocardia Iowensis.</title>
        <authorList>
            <person name="Lamm A."/>
            <person name="Collins-Fairclough A.M."/>
            <person name="Bunk B."/>
            <person name="Sproer C."/>
        </authorList>
    </citation>
    <scope>NUCLEOTIDE SEQUENCE [LARGE SCALE GENOMIC DNA]</scope>
    <source>
        <strain evidence="1 2">NRRL 5646</strain>
    </source>
</reference>
<accession>A0ABX8S2J1</accession>
<organism evidence="1 2">
    <name type="scientific">Nocardia iowensis</name>
    <dbReference type="NCBI Taxonomy" id="204891"/>
    <lineage>
        <taxon>Bacteria</taxon>
        <taxon>Bacillati</taxon>
        <taxon>Actinomycetota</taxon>
        <taxon>Actinomycetes</taxon>
        <taxon>Mycobacteriales</taxon>
        <taxon>Nocardiaceae</taxon>
        <taxon>Nocardia</taxon>
    </lineage>
</organism>
<sequence>MQEATDTTDAPPGASELAESYTWEVIHDGATVESGENRLGESHPLTGSTASQHYEIACGVFEQACDRAVEEHRYEVMLARVEDRPEPRPVTVVSVILRYSDGSVAISMTAHPRHRPITEKDMIEYREYLEWAEEDHRRYLERKALDDESVALPWESTEEEEWLPEETIDRADPRLARITDLEGEAADIRAEVFDPDHCRELQFRAEQKLREAQAAAAEAAQSVDEAALDAAEREVTRRTERVTRWATLLAETTAAYLQAGALDAEAARLRRALQTEVQSIDD</sequence>
<evidence type="ECO:0000313" key="1">
    <source>
        <dbReference type="EMBL" id="QXN94835.1"/>
    </source>
</evidence>
<dbReference type="RefSeq" id="WP_218477524.1">
    <property type="nucleotide sequence ID" value="NZ_BAABJN010000007.1"/>
</dbReference>
<proteinExistence type="predicted"/>
<gene>
    <name evidence="1" type="ORF">KV110_18380</name>
</gene>
<dbReference type="Proteomes" id="UP000694257">
    <property type="component" value="Chromosome"/>
</dbReference>
<dbReference type="EMBL" id="CP078145">
    <property type="protein sequence ID" value="QXN94835.1"/>
    <property type="molecule type" value="Genomic_DNA"/>
</dbReference>